<name>A0ABD0UR95_DENTH</name>
<dbReference type="AlphaFoldDB" id="A0ABD0UR95"/>
<evidence type="ECO:0000256" key="1">
    <source>
        <dbReference type="SAM" id="MobiDB-lite"/>
    </source>
</evidence>
<reference evidence="2 3" key="1">
    <citation type="journal article" date="2024" name="Plant Biotechnol. J.">
        <title>Dendrobium thyrsiflorum genome and its molecular insights into genes involved in important horticultural traits.</title>
        <authorList>
            <person name="Chen B."/>
            <person name="Wang J.Y."/>
            <person name="Zheng P.J."/>
            <person name="Li K.L."/>
            <person name="Liang Y.M."/>
            <person name="Chen X.F."/>
            <person name="Zhang C."/>
            <person name="Zhao X."/>
            <person name="He X."/>
            <person name="Zhang G.Q."/>
            <person name="Liu Z.J."/>
            <person name="Xu Q."/>
        </authorList>
    </citation>
    <scope>NUCLEOTIDE SEQUENCE [LARGE SCALE GENOMIC DNA]</scope>
    <source>
        <strain evidence="2">GZMU011</strain>
    </source>
</reference>
<keyword evidence="3" id="KW-1185">Reference proteome</keyword>
<feature type="compositionally biased region" description="Polar residues" evidence="1">
    <location>
        <begin position="1"/>
        <end position="25"/>
    </location>
</feature>
<dbReference type="Proteomes" id="UP001552299">
    <property type="component" value="Unassembled WGS sequence"/>
</dbReference>
<dbReference type="EMBL" id="JANQDX010000012">
    <property type="protein sequence ID" value="KAL0915394.1"/>
    <property type="molecule type" value="Genomic_DNA"/>
</dbReference>
<feature type="region of interest" description="Disordered" evidence="1">
    <location>
        <begin position="1"/>
        <end position="32"/>
    </location>
</feature>
<evidence type="ECO:0000313" key="3">
    <source>
        <dbReference type="Proteomes" id="UP001552299"/>
    </source>
</evidence>
<proteinExistence type="predicted"/>
<protein>
    <submittedName>
        <fullName evidence="2">Uncharacterized protein</fullName>
    </submittedName>
</protein>
<sequence>MSSNQGPKTLLEGSNHNLDYQTSFRPPSPDNYLSDLHRPLTTVFPISVARRLQSLQPPLSTWSFRPSLSDNDHSNLHRPPTRVILTSIAADYGPYDLHHRQSSFQPPSPADYGPSDLRHWTTFISLGGYLRNGVRDLKNLEKLDPTHALLNQLKSSPKLTVGELIGIPVSSFSSEPFFKRARRCFQSAAASGKNAETNENREKPLQLYILLTINPFCSLFLRRTKLRLLSKPLLS</sequence>
<evidence type="ECO:0000313" key="2">
    <source>
        <dbReference type="EMBL" id="KAL0915394.1"/>
    </source>
</evidence>
<accession>A0ABD0UR95</accession>
<organism evidence="2 3">
    <name type="scientific">Dendrobium thyrsiflorum</name>
    <name type="common">Pinecone-like raceme dendrobium</name>
    <name type="synonym">Orchid</name>
    <dbReference type="NCBI Taxonomy" id="117978"/>
    <lineage>
        <taxon>Eukaryota</taxon>
        <taxon>Viridiplantae</taxon>
        <taxon>Streptophyta</taxon>
        <taxon>Embryophyta</taxon>
        <taxon>Tracheophyta</taxon>
        <taxon>Spermatophyta</taxon>
        <taxon>Magnoliopsida</taxon>
        <taxon>Liliopsida</taxon>
        <taxon>Asparagales</taxon>
        <taxon>Orchidaceae</taxon>
        <taxon>Epidendroideae</taxon>
        <taxon>Malaxideae</taxon>
        <taxon>Dendrobiinae</taxon>
        <taxon>Dendrobium</taxon>
    </lineage>
</organism>
<gene>
    <name evidence="2" type="ORF">M5K25_015806</name>
</gene>
<comment type="caution">
    <text evidence="2">The sequence shown here is derived from an EMBL/GenBank/DDBJ whole genome shotgun (WGS) entry which is preliminary data.</text>
</comment>